<protein>
    <submittedName>
        <fullName evidence="1">Uncharacterized protein</fullName>
    </submittedName>
</protein>
<reference evidence="1" key="2">
    <citation type="journal article" date="2022" name="New Phytol.">
        <title>Evolutionary transition to the ectomycorrhizal habit in the genomes of a hyperdiverse lineage of mushroom-forming fungi.</title>
        <authorList>
            <person name="Looney B."/>
            <person name="Miyauchi S."/>
            <person name="Morin E."/>
            <person name="Drula E."/>
            <person name="Courty P.E."/>
            <person name="Kohler A."/>
            <person name="Kuo A."/>
            <person name="LaButti K."/>
            <person name="Pangilinan J."/>
            <person name="Lipzen A."/>
            <person name="Riley R."/>
            <person name="Andreopoulos W."/>
            <person name="He G."/>
            <person name="Johnson J."/>
            <person name="Nolan M."/>
            <person name="Tritt A."/>
            <person name="Barry K.W."/>
            <person name="Grigoriev I.V."/>
            <person name="Nagy L.G."/>
            <person name="Hibbett D."/>
            <person name="Henrissat B."/>
            <person name="Matheny P.B."/>
            <person name="Labbe J."/>
            <person name="Martin F.M."/>
        </authorList>
    </citation>
    <scope>NUCLEOTIDE SEQUENCE</scope>
    <source>
        <strain evidence="1">EC-137</strain>
    </source>
</reference>
<keyword evidence="2" id="KW-1185">Reference proteome</keyword>
<comment type="caution">
    <text evidence="1">The sequence shown here is derived from an EMBL/GenBank/DDBJ whole genome shotgun (WGS) entry which is preliminary data.</text>
</comment>
<name>A0ACB8QPY2_9AGAM</name>
<organism evidence="1 2">
    <name type="scientific">Vararia minispora EC-137</name>
    <dbReference type="NCBI Taxonomy" id="1314806"/>
    <lineage>
        <taxon>Eukaryota</taxon>
        <taxon>Fungi</taxon>
        <taxon>Dikarya</taxon>
        <taxon>Basidiomycota</taxon>
        <taxon>Agaricomycotina</taxon>
        <taxon>Agaricomycetes</taxon>
        <taxon>Russulales</taxon>
        <taxon>Lachnocladiaceae</taxon>
        <taxon>Vararia</taxon>
    </lineage>
</organism>
<dbReference type="EMBL" id="MU273514">
    <property type="protein sequence ID" value="KAI0033665.1"/>
    <property type="molecule type" value="Genomic_DNA"/>
</dbReference>
<proteinExistence type="predicted"/>
<sequence length="263" mass="28741">MNAPAPSPPHSLADIRDLPAIAVAIFIVPACFILAFVAEVVYFNNRERWHKRPAPAPAPAPANPVPPFPRPCKRGSMNITRWQHLLTATRSLSDARHKDALARLESGDPRAPLPLALPSPPSPARVRPFSRPLSFALPPFSAARQPSMRPFSLTRPPSMRPFSFTRPLSSPFSVASRPSRASLDRADKCASFAGEYAFDAVYGPHASCDYDHDLDEKAVYDARPLSDRDFNHAFSLALDAPPDADAVVAVGSPPRYPSRFAFV</sequence>
<dbReference type="Proteomes" id="UP000814128">
    <property type="component" value="Unassembled WGS sequence"/>
</dbReference>
<reference evidence="1" key="1">
    <citation type="submission" date="2021-02" db="EMBL/GenBank/DDBJ databases">
        <authorList>
            <consortium name="DOE Joint Genome Institute"/>
            <person name="Ahrendt S."/>
            <person name="Looney B.P."/>
            <person name="Miyauchi S."/>
            <person name="Morin E."/>
            <person name="Drula E."/>
            <person name="Courty P.E."/>
            <person name="Chicoki N."/>
            <person name="Fauchery L."/>
            <person name="Kohler A."/>
            <person name="Kuo A."/>
            <person name="Labutti K."/>
            <person name="Pangilinan J."/>
            <person name="Lipzen A."/>
            <person name="Riley R."/>
            <person name="Andreopoulos W."/>
            <person name="He G."/>
            <person name="Johnson J."/>
            <person name="Barry K.W."/>
            <person name="Grigoriev I.V."/>
            <person name="Nagy L."/>
            <person name="Hibbett D."/>
            <person name="Henrissat B."/>
            <person name="Matheny P.B."/>
            <person name="Labbe J."/>
            <person name="Martin F."/>
        </authorList>
    </citation>
    <scope>NUCLEOTIDE SEQUENCE</scope>
    <source>
        <strain evidence="1">EC-137</strain>
    </source>
</reference>
<evidence type="ECO:0000313" key="1">
    <source>
        <dbReference type="EMBL" id="KAI0033665.1"/>
    </source>
</evidence>
<gene>
    <name evidence="1" type="ORF">K488DRAFT_84703</name>
</gene>
<accession>A0ACB8QPY2</accession>
<evidence type="ECO:0000313" key="2">
    <source>
        <dbReference type="Proteomes" id="UP000814128"/>
    </source>
</evidence>